<dbReference type="Proteomes" id="UP001204798">
    <property type="component" value="Unassembled WGS sequence"/>
</dbReference>
<name>A0ABT2EPB6_9BACT</name>
<evidence type="ECO:0000256" key="1">
    <source>
        <dbReference type="SAM" id="MobiDB-lite"/>
    </source>
</evidence>
<evidence type="ECO:0000313" key="3">
    <source>
        <dbReference type="Proteomes" id="UP001204798"/>
    </source>
</evidence>
<evidence type="ECO:0000313" key="2">
    <source>
        <dbReference type="EMBL" id="MCS3918730.1"/>
    </source>
</evidence>
<dbReference type="RefSeq" id="WP_259094765.1">
    <property type="nucleotide sequence ID" value="NZ_CP130454.1"/>
</dbReference>
<proteinExistence type="predicted"/>
<accession>A0ABT2EPB6</accession>
<comment type="caution">
    <text evidence="2">The sequence shown here is derived from an EMBL/GenBank/DDBJ whole genome shotgun (WGS) entry which is preliminary data.</text>
</comment>
<keyword evidence="3" id="KW-1185">Reference proteome</keyword>
<feature type="region of interest" description="Disordered" evidence="1">
    <location>
        <begin position="1"/>
        <end position="23"/>
    </location>
</feature>
<reference evidence="2 3" key="1">
    <citation type="submission" date="2022-08" db="EMBL/GenBank/DDBJ databases">
        <title>Bacterial and archaeal communities from various locations to study Microbial Dark Matter (Phase II).</title>
        <authorList>
            <person name="Stepanauskas R."/>
        </authorList>
    </citation>
    <scope>NUCLEOTIDE SEQUENCE [LARGE SCALE GENOMIC DNA]</scope>
    <source>
        <strain evidence="2 3">PD1</strain>
    </source>
</reference>
<gene>
    <name evidence="2" type="ORF">M2350_001130</name>
</gene>
<organism evidence="2 3">
    <name type="scientific">Candidatus Fervidibacter sacchari</name>
    <dbReference type="NCBI Taxonomy" id="1448929"/>
    <lineage>
        <taxon>Bacteria</taxon>
        <taxon>Candidatus Fervidibacterota</taxon>
        <taxon>Candidatus Fervidibacter</taxon>
    </lineage>
</organism>
<dbReference type="EMBL" id="JANUCP010000002">
    <property type="protein sequence ID" value="MCS3918730.1"/>
    <property type="molecule type" value="Genomic_DNA"/>
</dbReference>
<protein>
    <submittedName>
        <fullName evidence="2">Amidophosphoribosyltransferase</fullName>
    </submittedName>
</protein>
<feature type="compositionally biased region" description="Polar residues" evidence="1">
    <location>
        <begin position="1"/>
        <end position="14"/>
    </location>
</feature>
<sequence>MPQRWSEISLQHQGNGAKRNSTKVEPKVVVENQQPNQEPEKIFCPQCGATMTWWRGSPFCPRCGWREGCCD</sequence>